<proteinExistence type="predicted"/>
<dbReference type="SUPFAM" id="SSF47413">
    <property type="entry name" value="lambda repressor-like DNA-binding domains"/>
    <property type="match status" value="1"/>
</dbReference>
<evidence type="ECO:0000313" key="7">
    <source>
        <dbReference type="Proteomes" id="UP001196843"/>
    </source>
</evidence>
<feature type="domain" description="HTH lacI-type" evidence="5">
    <location>
        <begin position="25"/>
        <end position="79"/>
    </location>
</feature>
<keyword evidence="3" id="KW-0804">Transcription</keyword>
<dbReference type="SMART" id="SM00354">
    <property type="entry name" value="HTH_LACI"/>
    <property type="match status" value="1"/>
</dbReference>
<accession>A0ABS7HQS0</accession>
<evidence type="ECO:0000256" key="4">
    <source>
        <dbReference type="SAM" id="MobiDB-lite"/>
    </source>
</evidence>
<dbReference type="InterPro" id="IPR028082">
    <property type="entry name" value="Peripla_BP_I"/>
</dbReference>
<dbReference type="PANTHER" id="PTHR30146">
    <property type="entry name" value="LACI-RELATED TRANSCRIPTIONAL REPRESSOR"/>
    <property type="match status" value="1"/>
</dbReference>
<dbReference type="CDD" id="cd06267">
    <property type="entry name" value="PBP1_LacI_sugar_binding-like"/>
    <property type="match status" value="1"/>
</dbReference>
<feature type="compositionally biased region" description="Basic and acidic residues" evidence="4">
    <location>
        <begin position="7"/>
        <end position="18"/>
    </location>
</feature>
<dbReference type="InterPro" id="IPR000843">
    <property type="entry name" value="HTH_LacI"/>
</dbReference>
<name>A0ABS7HQS0_9MICO</name>
<dbReference type="SUPFAM" id="SSF53822">
    <property type="entry name" value="Periplasmic binding protein-like I"/>
    <property type="match status" value="1"/>
</dbReference>
<dbReference type="PANTHER" id="PTHR30146:SF109">
    <property type="entry name" value="HTH-TYPE TRANSCRIPTIONAL REGULATOR GALS"/>
    <property type="match status" value="1"/>
</dbReference>
<dbReference type="InterPro" id="IPR046335">
    <property type="entry name" value="LacI/GalR-like_sensor"/>
</dbReference>
<keyword evidence="1" id="KW-0805">Transcription regulation</keyword>
<evidence type="ECO:0000259" key="5">
    <source>
        <dbReference type="PROSITE" id="PS50932"/>
    </source>
</evidence>
<dbReference type="CDD" id="cd01392">
    <property type="entry name" value="HTH_LacI"/>
    <property type="match status" value="1"/>
</dbReference>
<gene>
    <name evidence="6" type="ORF">JNB62_11830</name>
</gene>
<evidence type="ECO:0000256" key="3">
    <source>
        <dbReference type="ARBA" id="ARBA00023163"/>
    </source>
</evidence>
<reference evidence="6 7" key="1">
    <citation type="journal article" date="2021" name="MBio">
        <title>Poor Competitiveness of Bradyrhizobium in Pigeon Pea Root Colonization in Indian Soils.</title>
        <authorList>
            <person name="Chalasani D."/>
            <person name="Basu A."/>
            <person name="Pullabhotla S.V.S.R.N."/>
            <person name="Jorrin B."/>
            <person name="Neal A.L."/>
            <person name="Poole P.S."/>
            <person name="Podile A.R."/>
            <person name="Tkacz A."/>
        </authorList>
    </citation>
    <scope>NUCLEOTIDE SEQUENCE [LARGE SCALE GENOMIC DNA]</scope>
    <source>
        <strain evidence="6 7">HU14</strain>
    </source>
</reference>
<comment type="caution">
    <text evidence="6">The sequence shown here is derived from an EMBL/GenBank/DDBJ whole genome shotgun (WGS) entry which is preliminary data.</text>
</comment>
<dbReference type="InterPro" id="IPR010982">
    <property type="entry name" value="Lambda_DNA-bd_dom_sf"/>
</dbReference>
<dbReference type="Pfam" id="PF00356">
    <property type="entry name" value="LacI"/>
    <property type="match status" value="1"/>
</dbReference>
<dbReference type="PROSITE" id="PS00356">
    <property type="entry name" value="HTH_LACI_1"/>
    <property type="match status" value="1"/>
</dbReference>
<dbReference type="Gene3D" id="3.40.50.2300">
    <property type="match status" value="2"/>
</dbReference>
<dbReference type="EMBL" id="JAEUAW010000008">
    <property type="protein sequence ID" value="MBW9094374.1"/>
    <property type="molecule type" value="Genomic_DNA"/>
</dbReference>
<dbReference type="GO" id="GO:0003677">
    <property type="term" value="F:DNA binding"/>
    <property type="evidence" value="ECO:0007669"/>
    <property type="project" value="UniProtKB-KW"/>
</dbReference>
<feature type="region of interest" description="Disordered" evidence="4">
    <location>
        <begin position="1"/>
        <end position="20"/>
    </location>
</feature>
<evidence type="ECO:0000256" key="1">
    <source>
        <dbReference type="ARBA" id="ARBA00023015"/>
    </source>
</evidence>
<dbReference type="Gene3D" id="1.10.260.40">
    <property type="entry name" value="lambda repressor-like DNA-binding domains"/>
    <property type="match status" value="1"/>
</dbReference>
<dbReference type="PROSITE" id="PS50932">
    <property type="entry name" value="HTH_LACI_2"/>
    <property type="match status" value="1"/>
</dbReference>
<dbReference type="PRINTS" id="PR00036">
    <property type="entry name" value="HTHLACI"/>
</dbReference>
<evidence type="ECO:0000313" key="6">
    <source>
        <dbReference type="EMBL" id="MBW9094374.1"/>
    </source>
</evidence>
<keyword evidence="2 6" id="KW-0238">DNA-binding</keyword>
<protein>
    <submittedName>
        <fullName evidence="6">LacI family DNA-binding transcriptional regulator</fullName>
    </submittedName>
</protein>
<organism evidence="6 7">
    <name type="scientific">Microbacterium jejuense</name>
    <dbReference type="NCBI Taxonomy" id="1263637"/>
    <lineage>
        <taxon>Bacteria</taxon>
        <taxon>Bacillati</taxon>
        <taxon>Actinomycetota</taxon>
        <taxon>Actinomycetes</taxon>
        <taxon>Micrococcales</taxon>
        <taxon>Microbacteriaceae</taxon>
        <taxon>Microbacterium</taxon>
    </lineage>
</organism>
<keyword evidence="7" id="KW-1185">Reference proteome</keyword>
<dbReference type="Pfam" id="PF13377">
    <property type="entry name" value="Peripla_BP_3"/>
    <property type="match status" value="1"/>
</dbReference>
<evidence type="ECO:0000256" key="2">
    <source>
        <dbReference type="ARBA" id="ARBA00023125"/>
    </source>
</evidence>
<sequence length="350" mass="37583">MKALRQRGPERPREETSLVRRTRATTIAEVARHAGVSPATVSRVMNDRFLGEPEIADRVRAAARELDYSPNHLARSFALGQTNAIAFLVPDLANPSFQAVLSGLSKAAGEEGYRVLVADSAESPDDEPLLAAEIRRRCDALVLCAPRMAEDALVRTTETLGPVVLMNRSSPSVTAPTLSVDSRSGFEALARHLYSLGHRRLVYVEGPPGVANEKRLQGLADFRASVRGVTVEQVAGGPGSESGLAAVEAVVRSRATAALAFNDLVAVGLVHGLVERGVRVPDDMSVTGFDDIPFARFMSPSLTTASVPHEVLGALAWSRMRALIEGMTPEHDVVFQPRLEVRRSTAAPRA</sequence>
<dbReference type="Proteomes" id="UP001196843">
    <property type="component" value="Unassembled WGS sequence"/>
</dbReference>